<dbReference type="RefSeq" id="WP_046331967.1">
    <property type="nucleotide sequence ID" value="NZ_JBHTBO010000011.1"/>
</dbReference>
<evidence type="ECO:0000313" key="3">
    <source>
        <dbReference type="EMBL" id="KJY58951.1"/>
    </source>
</evidence>
<feature type="chain" id="PRO_5039374706" description="Lipoprotein" evidence="2">
    <location>
        <begin position="22"/>
        <end position="139"/>
    </location>
</feature>
<evidence type="ECO:0000256" key="2">
    <source>
        <dbReference type="SAM" id="SignalP"/>
    </source>
</evidence>
<gene>
    <name evidence="3" type="ORF">JF75_08070</name>
</gene>
<dbReference type="PROSITE" id="PS51257">
    <property type="entry name" value="PROKAR_LIPOPROTEIN"/>
    <property type="match status" value="1"/>
</dbReference>
<feature type="compositionally biased region" description="Polar residues" evidence="1">
    <location>
        <begin position="26"/>
        <end position="37"/>
    </location>
</feature>
<protein>
    <recommendedName>
        <fullName evidence="5">Lipoprotein</fullName>
    </recommendedName>
</protein>
<evidence type="ECO:0000313" key="4">
    <source>
        <dbReference type="Proteomes" id="UP000033612"/>
    </source>
</evidence>
<sequence length="139" mass="15170">MVKFKKAFSIGATILAALTIAGCSNNKTTSKGSTNKSVKTTHQQKKPKPKVADYPNIKDAEAALSKGKNLKGKTVQFKIKKFEPQSSFGYNMETGKHLNFVSPENPNAKKGDTVFLKIKKVKSVLGSFVITYTDLSKVN</sequence>
<comment type="caution">
    <text evidence="3">The sequence shown here is derived from an EMBL/GenBank/DDBJ whole genome shotgun (WGS) entry which is preliminary data.</text>
</comment>
<proteinExistence type="predicted"/>
<reference evidence="3 4" key="1">
    <citation type="submission" date="2015-01" db="EMBL/GenBank/DDBJ databases">
        <title>Comparative genomics of the lactic acid bacteria isolated from the honey bee gut.</title>
        <authorList>
            <person name="Ellegaard K.M."/>
            <person name="Tamarit D."/>
            <person name="Javelind E."/>
            <person name="Olofsson T."/>
            <person name="Andersson S.G."/>
            <person name="Vasquez A."/>
        </authorList>
    </citation>
    <scope>NUCLEOTIDE SEQUENCE [LARGE SCALE GENOMIC DNA]</scope>
    <source>
        <strain evidence="3 4">Hma2</strain>
    </source>
</reference>
<feature type="region of interest" description="Disordered" evidence="1">
    <location>
        <begin position="26"/>
        <end position="54"/>
    </location>
</feature>
<name>A0A0F4LN09_9LACO</name>
<dbReference type="EMBL" id="JXLH01000011">
    <property type="protein sequence ID" value="KJY58951.1"/>
    <property type="molecule type" value="Genomic_DNA"/>
</dbReference>
<accession>A0A0F4LN09</accession>
<evidence type="ECO:0008006" key="5">
    <source>
        <dbReference type="Google" id="ProtNLM"/>
    </source>
</evidence>
<dbReference type="HOGENOM" id="CLU_164000_0_0_9"/>
<keyword evidence="4" id="KW-1185">Reference proteome</keyword>
<dbReference type="PATRIC" id="fig|1218506.3.peg.863"/>
<evidence type="ECO:0000256" key="1">
    <source>
        <dbReference type="SAM" id="MobiDB-lite"/>
    </source>
</evidence>
<organism evidence="3 4">
    <name type="scientific">Lactobacillus kimbladii</name>
    <dbReference type="NCBI Taxonomy" id="1218506"/>
    <lineage>
        <taxon>Bacteria</taxon>
        <taxon>Bacillati</taxon>
        <taxon>Bacillota</taxon>
        <taxon>Bacilli</taxon>
        <taxon>Lactobacillales</taxon>
        <taxon>Lactobacillaceae</taxon>
        <taxon>Lactobacillus</taxon>
    </lineage>
</organism>
<keyword evidence="2" id="KW-0732">Signal</keyword>
<feature type="signal peptide" evidence="2">
    <location>
        <begin position="1"/>
        <end position="21"/>
    </location>
</feature>
<dbReference type="Proteomes" id="UP000033612">
    <property type="component" value="Unassembled WGS sequence"/>
</dbReference>
<dbReference type="AlphaFoldDB" id="A0A0F4LN09"/>